<dbReference type="EMBL" id="FQYU01000002">
    <property type="protein sequence ID" value="SHJ03147.1"/>
    <property type="molecule type" value="Genomic_DNA"/>
</dbReference>
<name>A0A1M6FZR3_9FLAO</name>
<evidence type="ECO:0000313" key="2">
    <source>
        <dbReference type="Proteomes" id="UP000184543"/>
    </source>
</evidence>
<accession>A0A1M6FZR3</accession>
<protein>
    <submittedName>
        <fullName evidence="1">Uncharacterized protein</fullName>
    </submittedName>
</protein>
<proteinExistence type="predicted"/>
<dbReference type="AlphaFoldDB" id="A0A1M6FZR3"/>
<gene>
    <name evidence="1" type="ORF">SAMN04488513_102616</name>
</gene>
<evidence type="ECO:0000313" key="1">
    <source>
        <dbReference type="EMBL" id="SHJ03147.1"/>
    </source>
</evidence>
<sequence length="66" mass="7807">MKARSPFPFKQVPQNTSFEEEMGLSDSYISLNGFATHPIWPLPVIQRKRYSHFLTFQLVIDHYHKV</sequence>
<keyword evidence="2" id="KW-1185">Reference proteome</keyword>
<reference evidence="2" key="1">
    <citation type="submission" date="2016-11" db="EMBL/GenBank/DDBJ databases">
        <authorList>
            <person name="Varghese N."/>
            <person name="Submissions S."/>
        </authorList>
    </citation>
    <scope>NUCLEOTIDE SEQUENCE [LARGE SCALE GENOMIC DNA]</scope>
    <source>
        <strain evidence="2">DSM 19858</strain>
    </source>
</reference>
<dbReference type="Proteomes" id="UP000184543">
    <property type="component" value="Unassembled WGS sequence"/>
</dbReference>
<organism evidence="1 2">
    <name type="scientific">Pseudozobellia thermophila</name>
    <dbReference type="NCBI Taxonomy" id="192903"/>
    <lineage>
        <taxon>Bacteria</taxon>
        <taxon>Pseudomonadati</taxon>
        <taxon>Bacteroidota</taxon>
        <taxon>Flavobacteriia</taxon>
        <taxon>Flavobacteriales</taxon>
        <taxon>Flavobacteriaceae</taxon>
        <taxon>Pseudozobellia</taxon>
    </lineage>
</organism>